<evidence type="ECO:0000256" key="1">
    <source>
        <dbReference type="ARBA" id="ARBA00009437"/>
    </source>
</evidence>
<gene>
    <name evidence="6" type="ORF">ACFQS8_15785</name>
</gene>
<comment type="similarity">
    <text evidence="1">Belongs to the LysR transcriptional regulatory family.</text>
</comment>
<dbReference type="SUPFAM" id="SSF53850">
    <property type="entry name" value="Periplasmic binding protein-like II"/>
    <property type="match status" value="1"/>
</dbReference>
<evidence type="ECO:0000256" key="4">
    <source>
        <dbReference type="ARBA" id="ARBA00023163"/>
    </source>
</evidence>
<dbReference type="PANTHER" id="PTHR30537">
    <property type="entry name" value="HTH-TYPE TRANSCRIPTIONAL REGULATOR"/>
    <property type="match status" value="1"/>
</dbReference>
<keyword evidence="2" id="KW-0805">Transcription regulation</keyword>
<keyword evidence="3" id="KW-0238">DNA-binding</keyword>
<dbReference type="PROSITE" id="PS50931">
    <property type="entry name" value="HTH_LYSR"/>
    <property type="match status" value="1"/>
</dbReference>
<dbReference type="CDD" id="cd08471">
    <property type="entry name" value="PBP2_CrgA_like_2"/>
    <property type="match status" value="1"/>
</dbReference>
<evidence type="ECO:0000256" key="3">
    <source>
        <dbReference type="ARBA" id="ARBA00023125"/>
    </source>
</evidence>
<dbReference type="RefSeq" id="WP_382169181.1">
    <property type="nucleotide sequence ID" value="NZ_JBHTBR010000009.1"/>
</dbReference>
<dbReference type="Gene3D" id="1.10.10.10">
    <property type="entry name" value="Winged helix-like DNA-binding domain superfamily/Winged helix DNA-binding domain"/>
    <property type="match status" value="1"/>
</dbReference>
<dbReference type="InterPro" id="IPR058163">
    <property type="entry name" value="LysR-type_TF_proteobact-type"/>
</dbReference>
<evidence type="ECO:0000259" key="5">
    <source>
        <dbReference type="PROSITE" id="PS50931"/>
    </source>
</evidence>
<reference evidence="7" key="1">
    <citation type="journal article" date="2019" name="Int. J. Syst. Evol. Microbiol.">
        <title>The Global Catalogue of Microorganisms (GCM) 10K type strain sequencing project: providing services to taxonomists for standard genome sequencing and annotation.</title>
        <authorList>
            <consortium name="The Broad Institute Genomics Platform"/>
            <consortium name="The Broad Institute Genome Sequencing Center for Infectious Disease"/>
            <person name="Wu L."/>
            <person name="Ma J."/>
        </authorList>
    </citation>
    <scope>NUCLEOTIDE SEQUENCE [LARGE SCALE GENOMIC DNA]</scope>
    <source>
        <strain evidence="7">CCUG 51308</strain>
    </source>
</reference>
<dbReference type="Pfam" id="PF03466">
    <property type="entry name" value="LysR_substrate"/>
    <property type="match status" value="1"/>
</dbReference>
<dbReference type="InterPro" id="IPR000847">
    <property type="entry name" value="LysR_HTH_N"/>
</dbReference>
<dbReference type="EMBL" id="JBHTBR010000009">
    <property type="protein sequence ID" value="MFC7293083.1"/>
    <property type="molecule type" value="Genomic_DNA"/>
</dbReference>
<comment type="caution">
    <text evidence="6">The sequence shown here is derived from an EMBL/GenBank/DDBJ whole genome shotgun (WGS) entry which is preliminary data.</text>
</comment>
<feature type="domain" description="HTH lysR-type" evidence="5">
    <location>
        <begin position="1"/>
        <end position="59"/>
    </location>
</feature>
<accession>A0ABW2IQA7</accession>
<dbReference type="InterPro" id="IPR005119">
    <property type="entry name" value="LysR_subst-bd"/>
</dbReference>
<protein>
    <submittedName>
        <fullName evidence="6">LysR family transcriptional regulator</fullName>
    </submittedName>
</protein>
<dbReference type="Gene3D" id="3.40.190.290">
    <property type="match status" value="1"/>
</dbReference>
<evidence type="ECO:0000313" key="7">
    <source>
        <dbReference type="Proteomes" id="UP001596492"/>
    </source>
</evidence>
<dbReference type="InterPro" id="IPR036390">
    <property type="entry name" value="WH_DNA-bd_sf"/>
</dbReference>
<dbReference type="PANTHER" id="PTHR30537:SF5">
    <property type="entry name" value="HTH-TYPE TRANSCRIPTIONAL ACTIVATOR TTDR-RELATED"/>
    <property type="match status" value="1"/>
</dbReference>
<dbReference type="SUPFAM" id="SSF46785">
    <property type="entry name" value="Winged helix' DNA-binding domain"/>
    <property type="match status" value="1"/>
</dbReference>
<evidence type="ECO:0000256" key="2">
    <source>
        <dbReference type="ARBA" id="ARBA00023015"/>
    </source>
</evidence>
<sequence>MDKIRAFEAFVAVVETQGFASAARQLQVSAPSVTRMVGELEAGLGVMLLQRTTRVVTVTDIGQHYYEDAKDILAKVQACDDAARGAHSDPAGMLRVTASSMFGHIYIAPIITQYLDRYENVSIDALFLDRVVNFREEGIDVSIRIGNLPDSTLMATRVGHVKLMVCGSPAYFDKHGIPKQPDDLKSHKTIGLTLGSFQAGWKFANERAVKLDHKLSFNTVSSGIEAAKSDWGLVRVLSYQVGQAIEDGALISVLDAYQPAIIPIHVIHGHGGRAPAKVRTFVDFAVETLRANPFINP</sequence>
<proteinExistence type="inferred from homology"/>
<dbReference type="Proteomes" id="UP001596492">
    <property type="component" value="Unassembled WGS sequence"/>
</dbReference>
<dbReference type="InterPro" id="IPR036388">
    <property type="entry name" value="WH-like_DNA-bd_sf"/>
</dbReference>
<keyword evidence="7" id="KW-1185">Reference proteome</keyword>
<name>A0ABW2IQA7_9PROT</name>
<dbReference type="Pfam" id="PF00126">
    <property type="entry name" value="HTH_1"/>
    <property type="match status" value="1"/>
</dbReference>
<organism evidence="6 7">
    <name type="scientific">Hirschia litorea</name>
    <dbReference type="NCBI Taxonomy" id="1199156"/>
    <lineage>
        <taxon>Bacteria</taxon>
        <taxon>Pseudomonadati</taxon>
        <taxon>Pseudomonadota</taxon>
        <taxon>Alphaproteobacteria</taxon>
        <taxon>Hyphomonadales</taxon>
        <taxon>Hyphomonadaceae</taxon>
        <taxon>Hirschia</taxon>
    </lineage>
</organism>
<keyword evidence="4" id="KW-0804">Transcription</keyword>
<evidence type="ECO:0000313" key="6">
    <source>
        <dbReference type="EMBL" id="MFC7293083.1"/>
    </source>
</evidence>